<dbReference type="PANTHER" id="PTHR24388:SF54">
    <property type="entry name" value="PROTEIN ESCARGOT"/>
    <property type="match status" value="1"/>
</dbReference>
<feature type="region of interest" description="Disordered" evidence="11">
    <location>
        <begin position="598"/>
        <end position="621"/>
    </location>
</feature>
<dbReference type="SUPFAM" id="SSF57716">
    <property type="entry name" value="Glucocorticoid receptor-like (DNA-binding domain)"/>
    <property type="match status" value="1"/>
</dbReference>
<dbReference type="Pfam" id="PF00096">
    <property type="entry name" value="zf-C2H2"/>
    <property type="match status" value="2"/>
</dbReference>
<evidence type="ECO:0000256" key="11">
    <source>
        <dbReference type="SAM" id="MobiDB-lite"/>
    </source>
</evidence>
<feature type="domain" description="C2H2-type" evidence="12">
    <location>
        <begin position="1453"/>
        <end position="1477"/>
    </location>
</feature>
<evidence type="ECO:0000256" key="7">
    <source>
        <dbReference type="ARBA" id="ARBA00023242"/>
    </source>
</evidence>
<keyword evidence="3" id="KW-0677">Repeat</keyword>
<evidence type="ECO:0000256" key="6">
    <source>
        <dbReference type="ARBA" id="ARBA00023125"/>
    </source>
</evidence>
<name>A0A8S4SIK3_9NEOP</name>
<feature type="compositionally biased region" description="Basic and acidic residues" evidence="11">
    <location>
        <begin position="890"/>
        <end position="900"/>
    </location>
</feature>
<dbReference type="Pfam" id="PF12874">
    <property type="entry name" value="zf-met"/>
    <property type="match status" value="1"/>
</dbReference>
<feature type="binding site" evidence="10">
    <location>
        <position position="62"/>
    </location>
    <ligand>
        <name>Zn(2+)</name>
        <dbReference type="ChEBI" id="CHEBI:29105"/>
    </ligand>
</feature>
<dbReference type="GO" id="GO:0008270">
    <property type="term" value="F:zinc ion binding"/>
    <property type="evidence" value="ECO:0007669"/>
    <property type="project" value="UniProtKB-UniRule"/>
</dbReference>
<evidence type="ECO:0000256" key="5">
    <source>
        <dbReference type="ARBA" id="ARBA00022833"/>
    </source>
</evidence>
<feature type="compositionally biased region" description="Basic and acidic residues" evidence="11">
    <location>
        <begin position="1885"/>
        <end position="1895"/>
    </location>
</feature>
<feature type="domain" description="C2H2-type" evidence="12">
    <location>
        <begin position="1972"/>
        <end position="1995"/>
    </location>
</feature>
<keyword evidence="7" id="KW-0539">Nucleus</keyword>
<feature type="domain" description="C2H2-type" evidence="12">
    <location>
        <begin position="1869"/>
        <end position="1896"/>
    </location>
</feature>
<feature type="compositionally biased region" description="Acidic residues" evidence="11">
    <location>
        <begin position="833"/>
        <end position="842"/>
    </location>
</feature>
<gene>
    <name evidence="14" type="primary">jg21141</name>
    <name evidence="14" type="ORF">PAEG_LOCUS27175</name>
</gene>
<keyword evidence="5 10" id="KW-0862">Zinc</keyword>
<feature type="region of interest" description="Disordered" evidence="11">
    <location>
        <begin position="890"/>
        <end position="909"/>
    </location>
</feature>
<dbReference type="InterPro" id="IPR029526">
    <property type="entry name" value="PGBD"/>
</dbReference>
<dbReference type="PANTHER" id="PTHR24388">
    <property type="entry name" value="ZINC FINGER PROTEIN"/>
    <property type="match status" value="1"/>
</dbReference>
<dbReference type="SMART" id="SM00868">
    <property type="entry name" value="zf-AD"/>
    <property type="match status" value="1"/>
</dbReference>
<feature type="binding site" evidence="10">
    <location>
        <position position="12"/>
    </location>
    <ligand>
        <name>Zn(2+)</name>
        <dbReference type="ChEBI" id="CHEBI:29105"/>
    </ligand>
</feature>
<feature type="domain" description="C2H2-type" evidence="12">
    <location>
        <begin position="1608"/>
        <end position="1636"/>
    </location>
</feature>
<dbReference type="OrthoDB" id="6077919at2759"/>
<evidence type="ECO:0000256" key="2">
    <source>
        <dbReference type="ARBA" id="ARBA00022723"/>
    </source>
</evidence>
<proteinExistence type="inferred from homology"/>
<keyword evidence="2 10" id="KW-0479">Metal-binding</keyword>
<dbReference type="Pfam" id="PF07776">
    <property type="entry name" value="zf-AD"/>
    <property type="match status" value="1"/>
</dbReference>
<dbReference type="GO" id="GO:0000978">
    <property type="term" value="F:RNA polymerase II cis-regulatory region sequence-specific DNA binding"/>
    <property type="evidence" value="ECO:0007669"/>
    <property type="project" value="TreeGrafter"/>
</dbReference>
<feature type="domain" description="C2H2-type" evidence="12">
    <location>
        <begin position="1325"/>
        <end position="1352"/>
    </location>
</feature>
<evidence type="ECO:0000313" key="15">
    <source>
        <dbReference type="Proteomes" id="UP000838756"/>
    </source>
</evidence>
<feature type="region of interest" description="Disordered" evidence="11">
    <location>
        <begin position="1885"/>
        <end position="1906"/>
    </location>
</feature>
<dbReference type="PROSITE" id="PS51915">
    <property type="entry name" value="ZAD"/>
    <property type="match status" value="1"/>
</dbReference>
<evidence type="ECO:0000259" key="12">
    <source>
        <dbReference type="PROSITE" id="PS50157"/>
    </source>
</evidence>
<dbReference type="Pfam" id="PF13843">
    <property type="entry name" value="DDE_Tnp_1_7"/>
    <property type="match status" value="1"/>
</dbReference>
<feature type="domain" description="C2H2-type" evidence="12">
    <location>
        <begin position="1801"/>
        <end position="1824"/>
    </location>
</feature>
<feature type="domain" description="C2H2-type" evidence="12">
    <location>
        <begin position="1178"/>
        <end position="1206"/>
    </location>
</feature>
<dbReference type="GO" id="GO:0000981">
    <property type="term" value="F:DNA-binding transcription factor activity, RNA polymerase II-specific"/>
    <property type="evidence" value="ECO:0007669"/>
    <property type="project" value="TreeGrafter"/>
</dbReference>
<dbReference type="Proteomes" id="UP000838756">
    <property type="component" value="Unassembled WGS sequence"/>
</dbReference>
<feature type="binding site" evidence="10">
    <location>
        <position position="9"/>
    </location>
    <ligand>
        <name>Zn(2+)</name>
        <dbReference type="ChEBI" id="CHEBI:29105"/>
    </ligand>
</feature>
<feature type="domain" description="C2H2-type" evidence="12">
    <location>
        <begin position="1118"/>
        <end position="1146"/>
    </location>
</feature>
<evidence type="ECO:0000256" key="3">
    <source>
        <dbReference type="ARBA" id="ARBA00022737"/>
    </source>
</evidence>
<protein>
    <submittedName>
        <fullName evidence="14">Jg21141 protein</fullName>
    </submittedName>
</protein>
<dbReference type="InterPro" id="IPR013087">
    <property type="entry name" value="Znf_C2H2_type"/>
</dbReference>
<dbReference type="SUPFAM" id="SSF57667">
    <property type="entry name" value="beta-beta-alpha zinc fingers"/>
    <property type="match status" value="6"/>
</dbReference>
<feature type="compositionally biased region" description="Acidic residues" evidence="11">
    <location>
        <begin position="973"/>
        <end position="992"/>
    </location>
</feature>
<feature type="domain" description="C2H2-type" evidence="12">
    <location>
        <begin position="1941"/>
        <end position="1969"/>
    </location>
</feature>
<organism evidence="14 15">
    <name type="scientific">Pararge aegeria aegeria</name>
    <dbReference type="NCBI Taxonomy" id="348720"/>
    <lineage>
        <taxon>Eukaryota</taxon>
        <taxon>Metazoa</taxon>
        <taxon>Ecdysozoa</taxon>
        <taxon>Arthropoda</taxon>
        <taxon>Hexapoda</taxon>
        <taxon>Insecta</taxon>
        <taxon>Pterygota</taxon>
        <taxon>Neoptera</taxon>
        <taxon>Endopterygota</taxon>
        <taxon>Lepidoptera</taxon>
        <taxon>Glossata</taxon>
        <taxon>Ditrysia</taxon>
        <taxon>Papilionoidea</taxon>
        <taxon>Nymphalidae</taxon>
        <taxon>Satyrinae</taxon>
        <taxon>Satyrini</taxon>
        <taxon>Parargina</taxon>
        <taxon>Pararge</taxon>
    </lineage>
</organism>
<evidence type="ECO:0000256" key="4">
    <source>
        <dbReference type="ARBA" id="ARBA00022771"/>
    </source>
</evidence>
<evidence type="ECO:0000256" key="9">
    <source>
        <dbReference type="PROSITE-ProRule" id="PRU00042"/>
    </source>
</evidence>
<evidence type="ECO:0000256" key="10">
    <source>
        <dbReference type="PROSITE-ProRule" id="PRU01263"/>
    </source>
</evidence>
<feature type="domain" description="C2H2-type" evidence="12">
    <location>
        <begin position="1913"/>
        <end position="1940"/>
    </location>
</feature>
<dbReference type="PROSITE" id="PS00028">
    <property type="entry name" value="ZINC_FINGER_C2H2_1"/>
    <property type="match status" value="17"/>
</dbReference>
<evidence type="ECO:0000313" key="14">
    <source>
        <dbReference type="EMBL" id="CAH2268869.1"/>
    </source>
</evidence>
<dbReference type="SMART" id="SM00355">
    <property type="entry name" value="ZnF_C2H2"/>
    <property type="match status" value="21"/>
</dbReference>
<keyword evidence="15" id="KW-1185">Reference proteome</keyword>
<evidence type="ECO:0000256" key="8">
    <source>
        <dbReference type="ARBA" id="ARBA00037948"/>
    </source>
</evidence>
<feature type="compositionally biased region" description="Basic and acidic residues" evidence="11">
    <location>
        <begin position="919"/>
        <end position="941"/>
    </location>
</feature>
<feature type="domain" description="C2H2-type" evidence="12">
    <location>
        <begin position="1536"/>
        <end position="1559"/>
    </location>
</feature>
<keyword evidence="4 9" id="KW-0863">Zinc-finger</keyword>
<dbReference type="Pfam" id="PF13894">
    <property type="entry name" value="zf-C2H2_4"/>
    <property type="match status" value="1"/>
</dbReference>
<evidence type="ECO:0000256" key="1">
    <source>
        <dbReference type="ARBA" id="ARBA00004123"/>
    </source>
</evidence>
<dbReference type="FunFam" id="3.30.160.60:FF:000065">
    <property type="entry name" value="B-cell CLL/lymphoma 6, member B"/>
    <property type="match status" value="1"/>
</dbReference>
<keyword evidence="6" id="KW-0238">DNA-binding</keyword>
<comment type="subcellular location">
    <subcellularLocation>
        <location evidence="1">Nucleus</location>
    </subcellularLocation>
</comment>
<feature type="region of interest" description="Disordered" evidence="11">
    <location>
        <begin position="824"/>
        <end position="849"/>
    </location>
</feature>
<feature type="region of interest" description="Disordered" evidence="11">
    <location>
        <begin position="918"/>
        <end position="1000"/>
    </location>
</feature>
<comment type="caution">
    <text evidence="14">The sequence shown here is derived from an EMBL/GenBank/DDBJ whole genome shotgun (WGS) entry which is preliminary data.</text>
</comment>
<dbReference type="GO" id="GO:0005634">
    <property type="term" value="C:nucleus"/>
    <property type="evidence" value="ECO:0007669"/>
    <property type="project" value="UniProtKB-SubCell"/>
</dbReference>
<reference evidence="14" key="1">
    <citation type="submission" date="2022-03" db="EMBL/GenBank/DDBJ databases">
        <authorList>
            <person name="Lindestad O."/>
        </authorList>
    </citation>
    <scope>NUCLEOTIDE SEQUENCE</scope>
</reference>
<dbReference type="Gene3D" id="3.30.160.60">
    <property type="entry name" value="Classic Zinc Finger"/>
    <property type="match status" value="9"/>
</dbReference>
<dbReference type="EMBL" id="CAKXAJ010026482">
    <property type="protein sequence ID" value="CAH2268869.1"/>
    <property type="molecule type" value="Genomic_DNA"/>
</dbReference>
<dbReference type="Pfam" id="PF13912">
    <property type="entry name" value="zf-C2H2_6"/>
    <property type="match status" value="3"/>
</dbReference>
<dbReference type="InterPro" id="IPR050527">
    <property type="entry name" value="Snail/Krueppel_Znf"/>
</dbReference>
<sequence>MNVNYDRVCRLCLSSRCELLPIFPTTSSDESDPPVLALKIKDCVSVQISENDDLPTNVCRKCMDNVNNWHIFKAVCERSQNKLLSLTNKDSSQLEELNIKSEPQSDGAYDDGVVIDGSYPENENAGPSNKVQPEGPPILASLGLTPRSDKNYIDPRMDWHRVHAILDMVQEDEVIDSLQSMEECEVTHQSDHNSDTEVELTCEPVDNDYVDYKNGYLCKNRKVISKTPKVTPEDTVARIKEVNNLRKRSFVSNKLCTHPRSAWQMLFTDDLVELIVASTNERISTKSKKAKPTTVTEFRTLIGILYYHGIMRPTHQKISDLWHEEYGAICVTNSMTYERFKLILKNISFDSEENDSIVQFDVMKRVRKVFEIFALNCRTSHEVGNMVVIDETILPIHGPCPFRYKIKRKNLKSGMKIMLLIDPVNFYVTNLDVITDPYFACEEIAAKLVQHLAGTGRTVIMDSWFTSSSLINRLKNEYKLFTAGALHPNDENIPPLFLSHYRKKKTFISGFLDNDMTLSSYVNQSSKVVNVLTNDPKFYKKGNSSHTSVVSFYKKYQSAVEVIEVLMHYYTTMQHTNDWALSLFFMLLNIGSVNAQGMDSEKDEDYEEEEDREEMAEPEQSYRNMPHMPEVSITVMRPTGETLHARQGIQQIASKDCLVCGRSYRYSHNARRHELSSHGFDRYTNKTTAKKSNHNHMQPKFRPNPFNPKARLMPNPISHKMQYIPKPVPTKMMPQKIVAPPKPIPIRTAKAPQNNLPYPLRIKALKDLQIKKKEPQILKTLLTSKPEVLISEPEILHSGPESPETLISEPEIASFQVETILSEPGGFINQPHDDDEVDDDNNQDQNYDTLDMESDNEIEIARQHENNVDIEQNHIENDAEENPQEEINVEDDHEKEHMEDNGDSQDMSVENNIDAENDENAKEHDDDNVDKVNNDQDANHEDIDDDDDLPPLSIAPVVEINEDLQGNSYNSEGNDEEDLDETVDPNDTIDGDETGKELDPDKVYVTKTQRDFILKYRNIIEQINTKLCLCCNKEHPRRKAVIQHLQKNGHKVPKHTCYNCVVTFTHIGALLSHMRSNTCTDLWKIIYNENGITDDIVLEDEPKDTKVQYKDILNARSYACKLCPAKFQLKQFIMKHVLDVHEDGQSRVPHSCVHCGLRFKEKNIGKKHIRNGDCTVYIACDLCSEKFLNMQDFNEHAVAVHAGNFDPDSQSKCVDGRPTDCPICGKKNSSYPNLVKHLRAIHNEEKPHHCQHCDTKYEQAGELNKHIYMEHSDRMLGMAPTEPDMSLVKEEAEEYHYSCTECNAIFETVDAWTDHQVAEHNQVAHHCDQCEKKFLRPSELAEHKNTHLRVKYYPCNMCSNSYSTPQKLSEHAQQVHPGAPTRNFDTEFYCDICVRSFKSRQAYSNHMRIHSKVPTTNRKPGEPKGFSPQIIGKPIRQFSMQPGFSPFVPNAPYCCDICGKGFMHKKNIWKHKKVLHADVLNDRNDSEENTMHASTEEDDYNVDENGVILSTPQFNSFNFTNISNSSQQTSQDALPYSCELCYKRFPLKTSLWKHKRAKHGIVNTTGPDGQVIPTTAEGRSSCTICKITFSDKKSYYRHRKNIHKSSVQMCKICGKPLNSTQELYEHLKSTHARELLGYDANQGTSKSQEMTQEADADYEAEQDLVDPTAEFQARYPCDTCGKHRKPSIAKYVTRGYTSIAALKSHRGWHLRSPDGKAAANNTGLWMPQNKVTTKISKHEVIEAPQPPITRSSQPTPATSVAKRRLPPEVEVTVVNPNKKLRSDDSIEMDQQNSMSGGTEDRYCNICDKEFTKRAAYQRHMDEVHQPNSVFCPVCDKSFTRKSTLLVHMKKHYEGGEGSSSVGQIEDDGHACDVCGDQFDSEKDLSSHKAVHHAEDSGESDDEGSTLVQQPGEFTCSQCGDGVATPRDLIAHRTMHATPSKFFCNICKVYFARALDLSSHTRARHSDNEKVFFPCAMCDRFYMNKKSLQRHIEMMH</sequence>
<dbReference type="InterPro" id="IPR012934">
    <property type="entry name" value="Znf_AD"/>
</dbReference>
<dbReference type="Gene3D" id="3.40.1800.20">
    <property type="match status" value="1"/>
</dbReference>
<feature type="domain" description="ZAD" evidence="13">
    <location>
        <begin position="7"/>
        <end position="86"/>
    </location>
</feature>
<feature type="domain" description="C2H2-type" evidence="12">
    <location>
        <begin position="1219"/>
        <end position="1247"/>
    </location>
</feature>
<feature type="domain" description="C2H2-type" evidence="12">
    <location>
        <begin position="1353"/>
        <end position="1381"/>
    </location>
</feature>
<accession>A0A8S4SIK3</accession>
<dbReference type="InterPro" id="IPR036236">
    <property type="entry name" value="Znf_C2H2_sf"/>
</dbReference>
<feature type="domain" description="C2H2-type" evidence="12">
    <location>
        <begin position="1388"/>
        <end position="1415"/>
    </location>
</feature>
<comment type="similarity">
    <text evidence="8">Belongs to the snail C2H2-type zinc-finger protein family.</text>
</comment>
<dbReference type="PROSITE" id="PS50157">
    <property type="entry name" value="ZINC_FINGER_C2H2_2"/>
    <property type="match status" value="15"/>
</dbReference>
<feature type="domain" description="C2H2-type" evidence="12">
    <location>
        <begin position="1829"/>
        <end position="1851"/>
    </location>
</feature>
<feature type="region of interest" description="Disordered" evidence="11">
    <location>
        <begin position="98"/>
        <end position="138"/>
    </location>
</feature>
<feature type="binding site" evidence="10">
    <location>
        <position position="59"/>
    </location>
    <ligand>
        <name>Zn(2+)</name>
        <dbReference type="ChEBI" id="CHEBI:29105"/>
    </ligand>
</feature>
<evidence type="ECO:0000259" key="13">
    <source>
        <dbReference type="PROSITE" id="PS51915"/>
    </source>
</evidence>
<feature type="compositionally biased region" description="Acidic residues" evidence="11">
    <location>
        <begin position="601"/>
        <end position="617"/>
    </location>
</feature>